<dbReference type="EMBL" id="LR899011">
    <property type="protein sequence ID" value="CAD7086063.1"/>
    <property type="molecule type" value="Genomic_DNA"/>
</dbReference>
<organism evidence="3 4">
    <name type="scientific">Hermetia illucens</name>
    <name type="common">Black soldier fly</name>
    <dbReference type="NCBI Taxonomy" id="343691"/>
    <lineage>
        <taxon>Eukaryota</taxon>
        <taxon>Metazoa</taxon>
        <taxon>Ecdysozoa</taxon>
        <taxon>Arthropoda</taxon>
        <taxon>Hexapoda</taxon>
        <taxon>Insecta</taxon>
        <taxon>Pterygota</taxon>
        <taxon>Neoptera</taxon>
        <taxon>Endopterygota</taxon>
        <taxon>Diptera</taxon>
        <taxon>Brachycera</taxon>
        <taxon>Stratiomyomorpha</taxon>
        <taxon>Stratiomyidae</taxon>
        <taxon>Hermetiinae</taxon>
        <taxon>Hermetia</taxon>
    </lineage>
</organism>
<dbReference type="AlphaFoldDB" id="A0A7R8UU83"/>
<dbReference type="OMA" id="CTYSIAP"/>
<dbReference type="PANTHER" id="PTHR33236">
    <property type="entry name" value="INTRAFLAGELLAR TRANSPORT PROTEIN 122 FAMILY PROTEIN-RELATED"/>
    <property type="match status" value="1"/>
</dbReference>
<dbReference type="Proteomes" id="UP000594454">
    <property type="component" value="Chromosome 3"/>
</dbReference>
<feature type="chain" id="PRO_5030868083" description="CUB domain-containing protein" evidence="1">
    <location>
        <begin position="22"/>
        <end position="322"/>
    </location>
</feature>
<dbReference type="SUPFAM" id="SSF49854">
    <property type="entry name" value="Spermadhesin, CUB domain"/>
    <property type="match status" value="1"/>
</dbReference>
<gene>
    <name evidence="3" type="ORF">HERILL_LOCUS8862</name>
</gene>
<dbReference type="Gene3D" id="2.60.120.290">
    <property type="entry name" value="Spermadhesin, CUB domain"/>
    <property type="match status" value="1"/>
</dbReference>
<dbReference type="OrthoDB" id="6378913at2759"/>
<protein>
    <recommendedName>
        <fullName evidence="2">CUB domain-containing protein</fullName>
    </recommendedName>
</protein>
<dbReference type="InParanoid" id="A0A7R8UU83"/>
<sequence>MAKNLLVVFALLCFVGSFVQATIPVNVGCQSTSKYKWLNLVQPASVYQSCTYSIAPYSIYVCQLRVEFATVLAQPTSPNLIDSPTCRNGYIQIGRHKICGVNSNQHLYVDFFGSNSNNRVTIVTNPNGGTYQIKVTQVECPIGYKTKIYQPTDKLAPVKPIQPESKLMKTIIFDTDIIAPSGCDQYYIDTVGFVESFNWNNARGPYPGSMQYTVCFRRPVSSSRLRLYAMDFSLEYNAADQTNGNCYDLYEATPGYSSDYVMVPYSRITETGIVADQYCGVILQSRTVESTMFGTFWFTFKAGNYVNGNNVKRVFKFQYQVI</sequence>
<reference evidence="3 4" key="1">
    <citation type="submission" date="2020-11" db="EMBL/GenBank/DDBJ databases">
        <authorList>
            <person name="Wallbank WR R."/>
            <person name="Pardo Diaz C."/>
            <person name="Kozak K."/>
            <person name="Martin S."/>
            <person name="Jiggins C."/>
            <person name="Moest M."/>
            <person name="Warren A I."/>
            <person name="Generalovic N T."/>
            <person name="Byers J.R.P. K."/>
            <person name="Montejo-Kovacevich G."/>
            <person name="Yen C E."/>
        </authorList>
    </citation>
    <scope>NUCLEOTIDE SEQUENCE [LARGE SCALE GENOMIC DNA]</scope>
</reference>
<feature type="signal peptide" evidence="1">
    <location>
        <begin position="1"/>
        <end position="21"/>
    </location>
</feature>
<proteinExistence type="predicted"/>
<accession>A0A7R8UU83</accession>
<dbReference type="PANTHER" id="PTHR33236:SF12">
    <property type="entry name" value="CUB DOMAIN-CONTAINING PROTEIN-RELATED"/>
    <property type="match status" value="1"/>
</dbReference>
<evidence type="ECO:0000256" key="1">
    <source>
        <dbReference type="SAM" id="SignalP"/>
    </source>
</evidence>
<keyword evidence="1" id="KW-0732">Signal</keyword>
<name>A0A7R8UU83_HERIL</name>
<evidence type="ECO:0000313" key="4">
    <source>
        <dbReference type="Proteomes" id="UP000594454"/>
    </source>
</evidence>
<evidence type="ECO:0000259" key="2">
    <source>
        <dbReference type="Pfam" id="PF26080"/>
    </source>
</evidence>
<dbReference type="Pfam" id="PF26080">
    <property type="entry name" value="CUB_animal"/>
    <property type="match status" value="1"/>
</dbReference>
<dbReference type="InterPro" id="IPR058698">
    <property type="entry name" value="CUB_metazoa"/>
</dbReference>
<keyword evidence="4" id="KW-1185">Reference proteome</keyword>
<evidence type="ECO:0000313" key="3">
    <source>
        <dbReference type="EMBL" id="CAD7086063.1"/>
    </source>
</evidence>
<dbReference type="InterPro" id="IPR035914">
    <property type="entry name" value="Sperma_CUB_dom_sf"/>
</dbReference>
<feature type="domain" description="CUB" evidence="2">
    <location>
        <begin position="180"/>
        <end position="321"/>
    </location>
</feature>